<dbReference type="InterPro" id="IPR007110">
    <property type="entry name" value="Ig-like_dom"/>
</dbReference>
<dbReference type="GO" id="GO:0009897">
    <property type="term" value="C:external side of plasma membrane"/>
    <property type="evidence" value="ECO:0007669"/>
    <property type="project" value="TreeGrafter"/>
</dbReference>
<evidence type="ECO:0000256" key="1">
    <source>
        <dbReference type="ARBA" id="ARBA00023319"/>
    </source>
</evidence>
<feature type="chain" id="PRO_5043957087" description="Ig-like domain-containing protein" evidence="2">
    <location>
        <begin position="20"/>
        <end position="225"/>
    </location>
</feature>
<proteinExistence type="predicted"/>
<feature type="signal peptide" evidence="2">
    <location>
        <begin position="1"/>
        <end position="19"/>
    </location>
</feature>
<dbReference type="PANTHER" id="PTHR14334:SF1">
    <property type="entry name" value="B-CELL ANTIGEN RECEPTOR COMPLEX-ASSOCIATED PROTEIN ALPHA CHAIN"/>
    <property type="match status" value="1"/>
</dbReference>
<gene>
    <name evidence="4" type="ORF">VZT92_027554</name>
</gene>
<protein>
    <recommendedName>
        <fullName evidence="3">Ig-like domain-containing protein</fullName>
    </recommendedName>
</protein>
<dbReference type="Pfam" id="PF07686">
    <property type="entry name" value="V-set"/>
    <property type="match status" value="1"/>
</dbReference>
<dbReference type="InterPro" id="IPR036179">
    <property type="entry name" value="Ig-like_dom_sf"/>
</dbReference>
<organism evidence="4 5">
    <name type="scientific">Zoarces viviparus</name>
    <name type="common">Viviparous eelpout</name>
    <name type="synonym">Blennius viviparus</name>
    <dbReference type="NCBI Taxonomy" id="48416"/>
    <lineage>
        <taxon>Eukaryota</taxon>
        <taxon>Metazoa</taxon>
        <taxon>Chordata</taxon>
        <taxon>Craniata</taxon>
        <taxon>Vertebrata</taxon>
        <taxon>Euteleostomi</taxon>
        <taxon>Actinopterygii</taxon>
        <taxon>Neopterygii</taxon>
        <taxon>Teleostei</taxon>
        <taxon>Neoteleostei</taxon>
        <taxon>Acanthomorphata</taxon>
        <taxon>Eupercaria</taxon>
        <taxon>Perciformes</taxon>
        <taxon>Cottioidei</taxon>
        <taxon>Zoarcales</taxon>
        <taxon>Zoarcidae</taxon>
        <taxon>Zoarcinae</taxon>
        <taxon>Zoarces</taxon>
    </lineage>
</organism>
<dbReference type="InterPro" id="IPR013783">
    <property type="entry name" value="Ig-like_fold"/>
</dbReference>
<dbReference type="PANTHER" id="PTHR14334">
    <property type="entry name" value="B-CELL ANTIGEN RECEPTOR COMPLEX-ASSOCIATED PROTEIN"/>
    <property type="match status" value="1"/>
</dbReference>
<evidence type="ECO:0000313" key="5">
    <source>
        <dbReference type="Proteomes" id="UP001488805"/>
    </source>
</evidence>
<dbReference type="SUPFAM" id="SSF48726">
    <property type="entry name" value="Immunoglobulin"/>
    <property type="match status" value="1"/>
</dbReference>
<dbReference type="SMART" id="SM00409">
    <property type="entry name" value="IG"/>
    <property type="match status" value="1"/>
</dbReference>
<accession>A0AAW1DX51</accession>
<sequence length="225" mass="25464">MAIITNFLLCSFVVGIAQTTVILEADMPFLKMAVQYPAELQCCYTASENSVKVRWIKQYGNKTLSTHSVELLQHVTINIGNFSGKTCGTLTFNPVKLNDTGFYQCSLKGNDFKRLSHGTYLQVYQPMKKTLNLSESTKNRILTAEGVLLLLCVLMPSVTLLCKSKRLHELEKKKAKKEEENIYQGLNLDDCSSAYDRIERSQAHGQYQDVGNIKEEEEQIQLEKP</sequence>
<dbReference type="AlphaFoldDB" id="A0AAW1DX51"/>
<reference evidence="4 5" key="1">
    <citation type="journal article" date="2024" name="Genome Biol. Evol.">
        <title>Chromosome-level genome assembly of the viviparous eelpout Zoarces viviparus.</title>
        <authorList>
            <person name="Fuhrmann N."/>
            <person name="Brasseur M.V."/>
            <person name="Bakowski C.E."/>
            <person name="Podsiadlowski L."/>
            <person name="Prost S."/>
            <person name="Krehenwinkel H."/>
            <person name="Mayer C."/>
        </authorList>
    </citation>
    <scope>NUCLEOTIDE SEQUENCE [LARGE SCALE GENOMIC DNA]</scope>
    <source>
        <strain evidence="4">NO-MEL_2022_Ind0_liver</strain>
    </source>
</reference>
<comment type="caution">
    <text evidence="4">The sequence shown here is derived from an EMBL/GenBank/DDBJ whole genome shotgun (WGS) entry which is preliminary data.</text>
</comment>
<evidence type="ECO:0000259" key="3">
    <source>
        <dbReference type="PROSITE" id="PS50835"/>
    </source>
</evidence>
<dbReference type="CDD" id="cd00096">
    <property type="entry name" value="Ig"/>
    <property type="match status" value="1"/>
</dbReference>
<keyword evidence="2" id="KW-0732">Signal</keyword>
<feature type="domain" description="Ig-like" evidence="3">
    <location>
        <begin position="40"/>
        <end position="116"/>
    </location>
</feature>
<dbReference type="GO" id="GO:0030183">
    <property type="term" value="P:B cell differentiation"/>
    <property type="evidence" value="ECO:0007669"/>
    <property type="project" value="TreeGrafter"/>
</dbReference>
<dbReference type="GO" id="GO:0019815">
    <property type="term" value="C:B cell receptor complex"/>
    <property type="evidence" value="ECO:0007669"/>
    <property type="project" value="TreeGrafter"/>
</dbReference>
<dbReference type="InterPro" id="IPR003599">
    <property type="entry name" value="Ig_sub"/>
</dbReference>
<evidence type="ECO:0000313" key="4">
    <source>
        <dbReference type="EMBL" id="KAK9514065.1"/>
    </source>
</evidence>
<dbReference type="Proteomes" id="UP001488805">
    <property type="component" value="Unassembled WGS sequence"/>
</dbReference>
<dbReference type="PROSITE" id="PS50835">
    <property type="entry name" value="IG_LIKE"/>
    <property type="match status" value="1"/>
</dbReference>
<name>A0AAW1DX51_ZOAVI</name>
<keyword evidence="1" id="KW-0393">Immunoglobulin domain</keyword>
<keyword evidence="5" id="KW-1185">Reference proteome</keyword>
<dbReference type="InterPro" id="IPR013106">
    <property type="entry name" value="Ig_V-set"/>
</dbReference>
<dbReference type="EMBL" id="JBCEZU010000597">
    <property type="protein sequence ID" value="KAK9514065.1"/>
    <property type="molecule type" value="Genomic_DNA"/>
</dbReference>
<dbReference type="GO" id="GO:0050853">
    <property type="term" value="P:B cell receptor signaling pathway"/>
    <property type="evidence" value="ECO:0007669"/>
    <property type="project" value="TreeGrafter"/>
</dbReference>
<evidence type="ECO:0000256" key="2">
    <source>
        <dbReference type="SAM" id="SignalP"/>
    </source>
</evidence>
<dbReference type="Gene3D" id="2.60.40.10">
    <property type="entry name" value="Immunoglobulins"/>
    <property type="match status" value="1"/>
</dbReference>